<evidence type="ECO:0000313" key="11">
    <source>
        <dbReference type="Proteomes" id="UP001107558"/>
    </source>
</evidence>
<keyword evidence="9" id="KW-1133">Transmembrane helix</keyword>
<evidence type="ECO:0000256" key="9">
    <source>
        <dbReference type="SAM" id="Phobius"/>
    </source>
</evidence>
<dbReference type="GO" id="GO:0005506">
    <property type="term" value="F:iron ion binding"/>
    <property type="evidence" value="ECO:0007669"/>
    <property type="project" value="InterPro"/>
</dbReference>
<comment type="caution">
    <text evidence="10">The sequence shown here is derived from an EMBL/GenBank/DDBJ whole genome shotgun (WGS) entry which is preliminary data.</text>
</comment>
<protein>
    <recommendedName>
        <fullName evidence="12">Cytochrome P450</fullName>
    </recommendedName>
</protein>
<dbReference type="InterPro" id="IPR002401">
    <property type="entry name" value="Cyt_P450_E_grp-I"/>
</dbReference>
<proteinExistence type="inferred from homology"/>
<evidence type="ECO:0000256" key="1">
    <source>
        <dbReference type="ARBA" id="ARBA00001971"/>
    </source>
</evidence>
<evidence type="ECO:0000256" key="2">
    <source>
        <dbReference type="ARBA" id="ARBA00010617"/>
    </source>
</evidence>
<dbReference type="Pfam" id="PF00067">
    <property type="entry name" value="p450"/>
    <property type="match status" value="1"/>
</dbReference>
<dbReference type="PRINTS" id="PR00463">
    <property type="entry name" value="EP450I"/>
</dbReference>
<evidence type="ECO:0008006" key="12">
    <source>
        <dbReference type="Google" id="ProtNLM"/>
    </source>
</evidence>
<keyword evidence="7 8" id="KW-0349">Heme</keyword>
<evidence type="ECO:0000256" key="8">
    <source>
        <dbReference type="RuleBase" id="RU000461"/>
    </source>
</evidence>
<dbReference type="GO" id="GO:0020037">
    <property type="term" value="F:heme binding"/>
    <property type="evidence" value="ECO:0007669"/>
    <property type="project" value="InterPro"/>
</dbReference>
<sequence length="528" mass="60949">MYNSMLLLFSSNTIYIMITCFILTLILLANELNFTQIKKKMLFRGRHMMEIQLGHNEKKNFGAKQATGPKRKFIIGNLDVLDGYEIPYMAFSDLAQKYGNIFKLQMGTVPSIVVNGLENIREVLIHKGDHFDSRPGFKRYHMLFDGNKENSLAFCDWSDVQKTRRDMLSTHAFPRKFSMSFNRFNDITLEHYQMLSDDIRRDIISGKTTAIKPLIVEACGNVFTQYFTTRSFERGNTKFQQLLKNFDKIFWEVNQGYAADFLPFLLPFHSKRMKKLEQWSHEIRHFIVENIIGDRYETWTVSNEPNDYIESLIDHVKQKLQPTIEWDTALFALEDIIGGHAAVANFLVKVIAFIAQNKEVQKNIQAEVDNLLNERSEKSVLIGDRNKLIYTEATVMEALRLVSSPIVPHVASQDSTIDGFEVKTGTLIFINNYDLNMSTKLWEAPEKFEPKRFISNGRLLKPDHFIPFGNGKRSCMGYKLVQFLSFAILGNLMKDFDISTENGEEIKVPLGSLAVTENPYRLAFTLRN</sequence>
<dbReference type="SUPFAM" id="SSF48264">
    <property type="entry name" value="Cytochrome P450"/>
    <property type="match status" value="1"/>
</dbReference>
<dbReference type="InterPro" id="IPR017972">
    <property type="entry name" value="Cyt_P450_CS"/>
</dbReference>
<dbReference type="InterPro" id="IPR036396">
    <property type="entry name" value="Cyt_P450_sf"/>
</dbReference>
<keyword evidence="11" id="KW-1185">Reference proteome</keyword>
<feature type="binding site" description="axial binding residue" evidence="7">
    <location>
        <position position="475"/>
    </location>
    <ligand>
        <name>heme</name>
        <dbReference type="ChEBI" id="CHEBI:30413"/>
    </ligand>
    <ligandPart>
        <name>Fe</name>
        <dbReference type="ChEBI" id="CHEBI:18248"/>
    </ligandPart>
</feature>
<dbReference type="AlphaFoldDB" id="A0A9J6CQJ8"/>
<evidence type="ECO:0000256" key="3">
    <source>
        <dbReference type="ARBA" id="ARBA00022723"/>
    </source>
</evidence>
<keyword evidence="3 7" id="KW-0479">Metal-binding</keyword>
<dbReference type="OrthoDB" id="1470350at2759"/>
<accession>A0A9J6CQJ8</accession>
<keyword evidence="5 7" id="KW-0408">Iron</keyword>
<dbReference type="PANTHER" id="PTHR24303">
    <property type="entry name" value="HEME-BINDING MONOOXYGENASE FAMILY"/>
    <property type="match status" value="1"/>
</dbReference>
<gene>
    <name evidence="10" type="ORF">PVAND_013392</name>
</gene>
<dbReference type="PROSITE" id="PS00086">
    <property type="entry name" value="CYTOCHROME_P450"/>
    <property type="match status" value="1"/>
</dbReference>
<evidence type="ECO:0000256" key="5">
    <source>
        <dbReference type="ARBA" id="ARBA00023004"/>
    </source>
</evidence>
<evidence type="ECO:0000256" key="6">
    <source>
        <dbReference type="ARBA" id="ARBA00023033"/>
    </source>
</evidence>
<evidence type="ECO:0000256" key="4">
    <source>
        <dbReference type="ARBA" id="ARBA00023002"/>
    </source>
</evidence>
<comment type="similarity">
    <text evidence="2 8">Belongs to the cytochrome P450 family.</text>
</comment>
<dbReference type="PANTHER" id="PTHR24303:SF27">
    <property type="entry name" value="CYTOCHROME P450 307B1"/>
    <property type="match status" value="1"/>
</dbReference>
<dbReference type="GO" id="GO:0016705">
    <property type="term" value="F:oxidoreductase activity, acting on paired donors, with incorporation or reduction of molecular oxygen"/>
    <property type="evidence" value="ECO:0007669"/>
    <property type="project" value="InterPro"/>
</dbReference>
<name>A0A9J6CQJ8_POLVA</name>
<evidence type="ECO:0000256" key="7">
    <source>
        <dbReference type="PIRSR" id="PIRSR602401-1"/>
    </source>
</evidence>
<comment type="cofactor">
    <cofactor evidence="1 7">
        <name>heme</name>
        <dbReference type="ChEBI" id="CHEBI:30413"/>
    </cofactor>
</comment>
<dbReference type="EMBL" id="JADBJN010000001">
    <property type="protein sequence ID" value="KAG5684151.1"/>
    <property type="molecule type" value="Genomic_DNA"/>
</dbReference>
<dbReference type="Proteomes" id="UP001107558">
    <property type="component" value="Chromosome 1"/>
</dbReference>
<dbReference type="Gene3D" id="1.10.630.10">
    <property type="entry name" value="Cytochrome P450"/>
    <property type="match status" value="1"/>
</dbReference>
<feature type="transmembrane region" description="Helical" evidence="9">
    <location>
        <begin position="12"/>
        <end position="34"/>
    </location>
</feature>
<evidence type="ECO:0000313" key="10">
    <source>
        <dbReference type="EMBL" id="KAG5684151.1"/>
    </source>
</evidence>
<keyword evidence="9" id="KW-0472">Membrane</keyword>
<organism evidence="10 11">
    <name type="scientific">Polypedilum vanderplanki</name>
    <name type="common">Sleeping chironomid midge</name>
    <dbReference type="NCBI Taxonomy" id="319348"/>
    <lineage>
        <taxon>Eukaryota</taxon>
        <taxon>Metazoa</taxon>
        <taxon>Ecdysozoa</taxon>
        <taxon>Arthropoda</taxon>
        <taxon>Hexapoda</taxon>
        <taxon>Insecta</taxon>
        <taxon>Pterygota</taxon>
        <taxon>Neoptera</taxon>
        <taxon>Endopterygota</taxon>
        <taxon>Diptera</taxon>
        <taxon>Nematocera</taxon>
        <taxon>Chironomoidea</taxon>
        <taxon>Chironomidae</taxon>
        <taxon>Chironominae</taxon>
        <taxon>Polypedilum</taxon>
        <taxon>Polypedilum</taxon>
    </lineage>
</organism>
<dbReference type="InterPro" id="IPR001128">
    <property type="entry name" value="Cyt_P450"/>
</dbReference>
<reference evidence="10" key="1">
    <citation type="submission" date="2021-03" db="EMBL/GenBank/DDBJ databases">
        <title>Chromosome level genome of the anhydrobiotic midge Polypedilum vanderplanki.</title>
        <authorList>
            <person name="Yoshida Y."/>
            <person name="Kikawada T."/>
            <person name="Gusev O."/>
        </authorList>
    </citation>
    <scope>NUCLEOTIDE SEQUENCE</scope>
    <source>
        <strain evidence="10">NIAS01</strain>
        <tissue evidence="10">Whole body or cell culture</tissue>
    </source>
</reference>
<keyword evidence="9" id="KW-0812">Transmembrane</keyword>
<dbReference type="GO" id="GO:0004497">
    <property type="term" value="F:monooxygenase activity"/>
    <property type="evidence" value="ECO:0007669"/>
    <property type="project" value="UniProtKB-KW"/>
</dbReference>
<keyword evidence="6 8" id="KW-0503">Monooxygenase</keyword>
<keyword evidence="4 8" id="KW-0560">Oxidoreductase</keyword>